<name>A0A2Z4GFW3_9BACT</name>
<feature type="transmembrane region" description="Helical" evidence="6">
    <location>
        <begin position="154"/>
        <end position="177"/>
    </location>
</feature>
<dbReference type="InterPro" id="IPR005275">
    <property type="entry name" value="Lfuc_symporter_FucP"/>
</dbReference>
<keyword evidence="4 6" id="KW-1133">Transmembrane helix</keyword>
<feature type="transmembrane region" description="Helical" evidence="6">
    <location>
        <begin position="91"/>
        <end position="108"/>
    </location>
</feature>
<feature type="transmembrane region" description="Helical" evidence="6">
    <location>
        <begin position="303"/>
        <end position="322"/>
    </location>
</feature>
<evidence type="ECO:0000256" key="4">
    <source>
        <dbReference type="ARBA" id="ARBA00022989"/>
    </source>
</evidence>
<organism evidence="7 8">
    <name type="scientific">Arcticibacterium luteifluviistationis</name>
    <dbReference type="NCBI Taxonomy" id="1784714"/>
    <lineage>
        <taxon>Bacteria</taxon>
        <taxon>Pseudomonadati</taxon>
        <taxon>Bacteroidota</taxon>
        <taxon>Cytophagia</taxon>
        <taxon>Cytophagales</taxon>
        <taxon>Leadbetterellaceae</taxon>
        <taxon>Arcticibacterium</taxon>
    </lineage>
</organism>
<evidence type="ECO:0000256" key="3">
    <source>
        <dbReference type="ARBA" id="ARBA00022692"/>
    </source>
</evidence>
<feature type="transmembrane region" description="Helical" evidence="6">
    <location>
        <begin position="21"/>
        <end position="40"/>
    </location>
</feature>
<gene>
    <name evidence="7" type="primary">fucP</name>
    <name evidence="7" type="ORF">DJ013_17860</name>
</gene>
<feature type="transmembrane region" description="Helical" evidence="6">
    <location>
        <begin position="60"/>
        <end position="84"/>
    </location>
</feature>
<reference evidence="7 8" key="1">
    <citation type="submission" date="2018-05" db="EMBL/GenBank/DDBJ databases">
        <title>Complete genome sequence of Arcticibacterium luteifluviistationis SM1504T, a cytophagaceae bacterium isolated from Arctic surface seawater.</title>
        <authorList>
            <person name="Li Y."/>
            <person name="Qin Q.-L."/>
        </authorList>
    </citation>
    <scope>NUCLEOTIDE SEQUENCE [LARGE SCALE GENOMIC DNA]</scope>
    <source>
        <strain evidence="7 8">SM1504</strain>
    </source>
</reference>
<dbReference type="CDD" id="cd17394">
    <property type="entry name" value="MFS_FucP_like"/>
    <property type="match status" value="1"/>
</dbReference>
<dbReference type="OrthoDB" id="9795150at2"/>
<dbReference type="GO" id="GO:0015535">
    <property type="term" value="F:fucose:proton symporter activity"/>
    <property type="evidence" value="ECO:0007669"/>
    <property type="project" value="InterPro"/>
</dbReference>
<comment type="subcellular location">
    <subcellularLocation>
        <location evidence="1">Cell inner membrane</location>
        <topology evidence="1">Multi-pass membrane protein</topology>
    </subcellularLocation>
</comment>
<feature type="transmembrane region" description="Helical" evidence="6">
    <location>
        <begin position="352"/>
        <end position="375"/>
    </location>
</feature>
<keyword evidence="3 6" id="KW-0812">Transmembrane</keyword>
<dbReference type="GO" id="GO:0005886">
    <property type="term" value="C:plasma membrane"/>
    <property type="evidence" value="ECO:0007669"/>
    <property type="project" value="UniProtKB-SubCell"/>
</dbReference>
<dbReference type="PANTHER" id="PTHR43702:SF11">
    <property type="entry name" value="L-FUCOSE-PROTON SYMPORTER"/>
    <property type="match status" value="1"/>
</dbReference>
<evidence type="ECO:0000313" key="8">
    <source>
        <dbReference type="Proteomes" id="UP000249873"/>
    </source>
</evidence>
<keyword evidence="5 6" id="KW-0472">Membrane</keyword>
<dbReference type="InterPro" id="IPR050375">
    <property type="entry name" value="MFS_TsgA-like"/>
</dbReference>
<feature type="transmembrane region" description="Helical" evidence="6">
    <location>
        <begin position="260"/>
        <end position="283"/>
    </location>
</feature>
<feature type="transmembrane region" description="Helical" evidence="6">
    <location>
        <begin position="209"/>
        <end position="228"/>
    </location>
</feature>
<dbReference type="KEGG" id="als:DJ013_17860"/>
<evidence type="ECO:0000256" key="5">
    <source>
        <dbReference type="ARBA" id="ARBA00023136"/>
    </source>
</evidence>
<dbReference type="Pfam" id="PF07690">
    <property type="entry name" value="MFS_1"/>
    <property type="match status" value="1"/>
</dbReference>
<dbReference type="InterPro" id="IPR036259">
    <property type="entry name" value="MFS_trans_sf"/>
</dbReference>
<protein>
    <submittedName>
        <fullName evidence="7">L-fucose:H+ symporter permease</fullName>
    </submittedName>
</protein>
<evidence type="ECO:0000256" key="6">
    <source>
        <dbReference type="SAM" id="Phobius"/>
    </source>
</evidence>
<dbReference type="Gene3D" id="1.20.1250.20">
    <property type="entry name" value="MFS general substrate transporter like domains"/>
    <property type="match status" value="2"/>
</dbReference>
<dbReference type="PANTHER" id="PTHR43702">
    <property type="entry name" value="L-FUCOSE-PROTON SYMPORTER"/>
    <property type="match status" value="1"/>
</dbReference>
<accession>A0A2Z4GFW3</accession>
<dbReference type="InterPro" id="IPR011701">
    <property type="entry name" value="MFS"/>
</dbReference>
<keyword evidence="2" id="KW-1003">Cell membrane</keyword>
<evidence type="ECO:0000256" key="1">
    <source>
        <dbReference type="ARBA" id="ARBA00004429"/>
    </source>
</evidence>
<dbReference type="EMBL" id="CP029480">
    <property type="protein sequence ID" value="AWV99935.1"/>
    <property type="molecule type" value="Genomic_DNA"/>
</dbReference>
<dbReference type="AlphaFoldDB" id="A0A2Z4GFW3"/>
<sequence>MFHSNRISILALITLIKMLKKTPIIPFILTTSLFALWGFANDITNPLVKAFGTIFNQSQTISTFVQVAFYGGYCLMAIPAAIFIKKYSYKKGLLIGLALYGLGCLAFIPAAQLGVFQVFLVAYFIMTCGLSFLETSANPYILAMGEEETSTQRLNLAQAFNPIGSITGAYIATNFILGKMNKMGTQERGELSATDFDAVKMADLEIVKGPYVIIGLVLIIMFVLFLIYKMPEYKEADTSKGLDIKGTFQRLMKNGRYKEGVIAQAFYVGAQIAMWTFIVQYGTEVYMNLGMIEAEAVEKSSGIQIYALVLFAASRFVFTFLMKFMKPGFLLMVLATLAIVLLLPVIFVGGEIGMYCIVGVSGCMSLMFPTIYGIALKGVGDDAKLGAAGLVAAIGGGALLPLVQASIIDNASVNLSFIVPLVCFIVVVFYGRRAYTTHA</sequence>
<feature type="transmembrane region" description="Helical" evidence="6">
    <location>
        <begin position="413"/>
        <end position="431"/>
    </location>
</feature>
<feature type="transmembrane region" description="Helical" evidence="6">
    <location>
        <begin position="114"/>
        <end position="133"/>
    </location>
</feature>
<keyword evidence="8" id="KW-1185">Reference proteome</keyword>
<proteinExistence type="predicted"/>
<feature type="transmembrane region" description="Helical" evidence="6">
    <location>
        <begin position="329"/>
        <end position="346"/>
    </location>
</feature>
<feature type="transmembrane region" description="Helical" evidence="6">
    <location>
        <begin position="387"/>
        <end position="407"/>
    </location>
</feature>
<dbReference type="SUPFAM" id="SSF103473">
    <property type="entry name" value="MFS general substrate transporter"/>
    <property type="match status" value="1"/>
</dbReference>
<dbReference type="NCBIfam" id="TIGR00885">
    <property type="entry name" value="fucP"/>
    <property type="match status" value="1"/>
</dbReference>
<evidence type="ECO:0000313" key="7">
    <source>
        <dbReference type="EMBL" id="AWV99935.1"/>
    </source>
</evidence>
<evidence type="ECO:0000256" key="2">
    <source>
        <dbReference type="ARBA" id="ARBA00022475"/>
    </source>
</evidence>
<dbReference type="Proteomes" id="UP000249873">
    <property type="component" value="Chromosome"/>
</dbReference>